<keyword evidence="3" id="KW-1003">Cell membrane</keyword>
<dbReference type="RefSeq" id="WP_132408310.1">
    <property type="nucleotide sequence ID" value="NZ_SMKA01000083.1"/>
</dbReference>
<dbReference type="GO" id="GO:0015297">
    <property type="term" value="F:antiporter activity"/>
    <property type="evidence" value="ECO:0007669"/>
    <property type="project" value="TreeGrafter"/>
</dbReference>
<evidence type="ECO:0000313" key="9">
    <source>
        <dbReference type="EMBL" id="TDC28152.1"/>
    </source>
</evidence>
<comment type="similarity">
    <text evidence="7">Belongs to the drug/metabolite transporter (DMT) superfamily. Small multidrug resistance (SMR) (TC 2.A.7.1) family.</text>
</comment>
<dbReference type="GO" id="GO:0015199">
    <property type="term" value="F:amino-acid betaine transmembrane transporter activity"/>
    <property type="evidence" value="ECO:0007669"/>
    <property type="project" value="TreeGrafter"/>
</dbReference>
<protein>
    <submittedName>
        <fullName evidence="9">QacE family quaternary ammonium compound efflux SMR transporter</fullName>
    </submittedName>
</protein>
<organism evidence="9 10">
    <name type="scientific">Kribbella albertanoniae</name>
    <dbReference type="NCBI Taxonomy" id="1266829"/>
    <lineage>
        <taxon>Bacteria</taxon>
        <taxon>Bacillati</taxon>
        <taxon>Actinomycetota</taxon>
        <taxon>Actinomycetes</taxon>
        <taxon>Propionibacteriales</taxon>
        <taxon>Kribbellaceae</taxon>
        <taxon>Kribbella</taxon>
    </lineage>
</organism>
<evidence type="ECO:0000256" key="2">
    <source>
        <dbReference type="ARBA" id="ARBA00022448"/>
    </source>
</evidence>
<dbReference type="SUPFAM" id="SSF103481">
    <property type="entry name" value="Multidrug resistance efflux transporter EmrE"/>
    <property type="match status" value="1"/>
</dbReference>
<feature type="transmembrane region" description="Helical" evidence="8">
    <location>
        <begin position="30"/>
        <end position="49"/>
    </location>
</feature>
<evidence type="ECO:0000256" key="1">
    <source>
        <dbReference type="ARBA" id="ARBA00004651"/>
    </source>
</evidence>
<evidence type="ECO:0000313" key="10">
    <source>
        <dbReference type="Proteomes" id="UP000295075"/>
    </source>
</evidence>
<feature type="transmembrane region" description="Helical" evidence="8">
    <location>
        <begin position="56"/>
        <end position="78"/>
    </location>
</feature>
<dbReference type="EMBL" id="SMKA01000083">
    <property type="protein sequence ID" value="TDC28152.1"/>
    <property type="molecule type" value="Genomic_DNA"/>
</dbReference>
<dbReference type="PANTHER" id="PTHR30561:SF1">
    <property type="entry name" value="MULTIDRUG TRANSPORTER EMRE"/>
    <property type="match status" value="1"/>
</dbReference>
<evidence type="ECO:0000256" key="7">
    <source>
        <dbReference type="RuleBase" id="RU003942"/>
    </source>
</evidence>
<reference evidence="9 10" key="1">
    <citation type="submission" date="2019-03" db="EMBL/GenBank/DDBJ databases">
        <title>Draft genome sequences of novel Actinobacteria.</title>
        <authorList>
            <person name="Sahin N."/>
            <person name="Ay H."/>
            <person name="Saygin H."/>
        </authorList>
    </citation>
    <scope>NUCLEOTIDE SEQUENCE [LARGE SCALE GENOMIC DNA]</scope>
    <source>
        <strain evidence="9 10">JCM 30547</strain>
    </source>
</reference>
<dbReference type="Gene3D" id="1.10.3730.20">
    <property type="match status" value="1"/>
</dbReference>
<gene>
    <name evidence="9" type="ORF">E1261_19295</name>
</gene>
<dbReference type="Pfam" id="PF00893">
    <property type="entry name" value="Multi_Drug_Res"/>
    <property type="match status" value="1"/>
</dbReference>
<dbReference type="InterPro" id="IPR045324">
    <property type="entry name" value="Small_multidrug_res"/>
</dbReference>
<dbReference type="InterPro" id="IPR000390">
    <property type="entry name" value="Small_drug/metabolite_transptr"/>
</dbReference>
<proteinExistence type="inferred from homology"/>
<keyword evidence="2" id="KW-0813">Transport</keyword>
<comment type="caution">
    <text evidence="9">The sequence shown here is derived from an EMBL/GenBank/DDBJ whole genome shotgun (WGS) entry which is preliminary data.</text>
</comment>
<dbReference type="GO" id="GO:0031460">
    <property type="term" value="P:glycine betaine transport"/>
    <property type="evidence" value="ECO:0007669"/>
    <property type="project" value="TreeGrafter"/>
</dbReference>
<dbReference type="GO" id="GO:0005886">
    <property type="term" value="C:plasma membrane"/>
    <property type="evidence" value="ECO:0007669"/>
    <property type="project" value="UniProtKB-SubCell"/>
</dbReference>
<accession>A0A4R4Q059</accession>
<evidence type="ECO:0000256" key="3">
    <source>
        <dbReference type="ARBA" id="ARBA00022475"/>
    </source>
</evidence>
<keyword evidence="4 7" id="KW-0812">Transmembrane</keyword>
<dbReference type="PANTHER" id="PTHR30561">
    <property type="entry name" value="SMR FAMILY PROTON-DEPENDENT DRUG EFFLUX TRANSPORTER SUGE"/>
    <property type="match status" value="1"/>
</dbReference>
<sequence length="112" mass="11405">MKKWLLLAGAVVTEVSASLALKAALEHPAWYALVLAGYTASFVFLSGVLRTGMPLGVAYGIWGALGVASTAVLGAAIYGEPLSAVTFSGLALIIGGVLLVEIGHHKAAQVEV</sequence>
<dbReference type="AlphaFoldDB" id="A0A4R4Q059"/>
<evidence type="ECO:0000256" key="8">
    <source>
        <dbReference type="SAM" id="Phobius"/>
    </source>
</evidence>
<evidence type="ECO:0000256" key="6">
    <source>
        <dbReference type="ARBA" id="ARBA00023136"/>
    </source>
</evidence>
<dbReference type="OrthoDB" id="3175079at2"/>
<evidence type="ECO:0000256" key="4">
    <source>
        <dbReference type="ARBA" id="ARBA00022692"/>
    </source>
</evidence>
<keyword evidence="6 8" id="KW-0472">Membrane</keyword>
<keyword evidence="10" id="KW-1185">Reference proteome</keyword>
<evidence type="ECO:0000256" key="5">
    <source>
        <dbReference type="ARBA" id="ARBA00022989"/>
    </source>
</evidence>
<feature type="transmembrane region" description="Helical" evidence="8">
    <location>
        <begin position="84"/>
        <end position="102"/>
    </location>
</feature>
<dbReference type="InterPro" id="IPR037185">
    <property type="entry name" value="EmrE-like"/>
</dbReference>
<name>A0A4R4Q059_9ACTN</name>
<comment type="subcellular location">
    <subcellularLocation>
        <location evidence="1 7">Cell membrane</location>
        <topology evidence="1 7">Multi-pass membrane protein</topology>
    </subcellularLocation>
</comment>
<dbReference type="GO" id="GO:0015220">
    <property type="term" value="F:choline transmembrane transporter activity"/>
    <property type="evidence" value="ECO:0007669"/>
    <property type="project" value="TreeGrafter"/>
</dbReference>
<keyword evidence="5 8" id="KW-1133">Transmembrane helix</keyword>
<dbReference type="Proteomes" id="UP000295075">
    <property type="component" value="Unassembled WGS sequence"/>
</dbReference>